<accession>A0A0A9CKM7</accession>
<proteinExistence type="predicted"/>
<reference evidence="1" key="2">
    <citation type="journal article" date="2015" name="Data Brief">
        <title>Shoot transcriptome of the giant reed, Arundo donax.</title>
        <authorList>
            <person name="Barrero R.A."/>
            <person name="Guerrero F.D."/>
            <person name="Moolhuijzen P."/>
            <person name="Goolsby J.A."/>
            <person name="Tidwell J."/>
            <person name="Bellgard S.E."/>
            <person name="Bellgard M.I."/>
        </authorList>
    </citation>
    <scope>NUCLEOTIDE SEQUENCE</scope>
    <source>
        <tissue evidence="1">Shoot tissue taken approximately 20 cm above the soil surface</tissue>
    </source>
</reference>
<name>A0A0A9CKM7_ARUDO</name>
<organism evidence="1">
    <name type="scientific">Arundo donax</name>
    <name type="common">Giant reed</name>
    <name type="synonym">Donax arundinaceus</name>
    <dbReference type="NCBI Taxonomy" id="35708"/>
    <lineage>
        <taxon>Eukaryota</taxon>
        <taxon>Viridiplantae</taxon>
        <taxon>Streptophyta</taxon>
        <taxon>Embryophyta</taxon>
        <taxon>Tracheophyta</taxon>
        <taxon>Spermatophyta</taxon>
        <taxon>Magnoliopsida</taxon>
        <taxon>Liliopsida</taxon>
        <taxon>Poales</taxon>
        <taxon>Poaceae</taxon>
        <taxon>PACMAD clade</taxon>
        <taxon>Arundinoideae</taxon>
        <taxon>Arundineae</taxon>
        <taxon>Arundo</taxon>
    </lineage>
</organism>
<reference evidence="1" key="1">
    <citation type="submission" date="2014-09" db="EMBL/GenBank/DDBJ databases">
        <authorList>
            <person name="Magalhaes I.L.F."/>
            <person name="Oliveira U."/>
            <person name="Santos F.R."/>
            <person name="Vidigal T.H.D.A."/>
            <person name="Brescovit A.D."/>
            <person name="Santos A.J."/>
        </authorList>
    </citation>
    <scope>NUCLEOTIDE SEQUENCE</scope>
    <source>
        <tissue evidence="1">Shoot tissue taken approximately 20 cm above the soil surface</tissue>
    </source>
</reference>
<dbReference type="EMBL" id="GBRH01221026">
    <property type="protein sequence ID" value="JAD76869.1"/>
    <property type="molecule type" value="Transcribed_RNA"/>
</dbReference>
<protein>
    <submittedName>
        <fullName evidence="1">Uncharacterized protein</fullName>
    </submittedName>
</protein>
<evidence type="ECO:0000313" key="1">
    <source>
        <dbReference type="EMBL" id="JAD76869.1"/>
    </source>
</evidence>
<dbReference type="AlphaFoldDB" id="A0A0A9CKM7"/>
<sequence length="49" mass="5973">MYFKLNYCLFIQCYSRYYLKMRIISFFNALSPPCSFFPLTDQFSHLSKV</sequence>